<dbReference type="Gene3D" id="2.30.29.80">
    <property type="match status" value="1"/>
</dbReference>
<feature type="domain" description="DUF1508" evidence="1">
    <location>
        <begin position="65"/>
        <end position="105"/>
    </location>
</feature>
<reference evidence="3" key="1">
    <citation type="journal article" date="2019" name="Int. J. Syst. Evol. Microbiol.">
        <title>The Global Catalogue of Microorganisms (GCM) 10K type strain sequencing project: providing services to taxonomists for standard genome sequencing and annotation.</title>
        <authorList>
            <consortium name="The Broad Institute Genomics Platform"/>
            <consortium name="The Broad Institute Genome Sequencing Center for Infectious Disease"/>
            <person name="Wu L."/>
            <person name="Ma J."/>
        </authorList>
    </citation>
    <scope>NUCLEOTIDE SEQUENCE [LARGE SCALE GENOMIC DNA]</scope>
    <source>
        <strain evidence="3">CGMCC 1.15197</strain>
    </source>
</reference>
<organism evidence="2 3">
    <name type="scientific">Hymenobacter cavernae</name>
    <dbReference type="NCBI Taxonomy" id="2044852"/>
    <lineage>
        <taxon>Bacteria</taxon>
        <taxon>Pseudomonadati</taxon>
        <taxon>Bacteroidota</taxon>
        <taxon>Cytophagia</taxon>
        <taxon>Cytophagales</taxon>
        <taxon>Hymenobacteraceae</taxon>
        <taxon>Hymenobacter</taxon>
    </lineage>
</organism>
<protein>
    <recommendedName>
        <fullName evidence="1">DUF1508 domain-containing protein</fullName>
    </recommendedName>
</protein>
<dbReference type="InterPro" id="IPR010879">
    <property type="entry name" value="DUF1508"/>
</dbReference>
<accession>A0ABQ1UIF8</accession>
<evidence type="ECO:0000313" key="3">
    <source>
        <dbReference type="Proteomes" id="UP000632273"/>
    </source>
</evidence>
<dbReference type="Proteomes" id="UP000632273">
    <property type="component" value="Unassembled WGS sequence"/>
</dbReference>
<dbReference type="Pfam" id="PF07411">
    <property type="entry name" value="DUF1508"/>
    <property type="match status" value="1"/>
</dbReference>
<evidence type="ECO:0000259" key="1">
    <source>
        <dbReference type="Pfam" id="PF07411"/>
    </source>
</evidence>
<name>A0ABQ1UIF8_9BACT</name>
<proteinExistence type="predicted"/>
<comment type="caution">
    <text evidence="2">The sequence shown here is derived from an EMBL/GenBank/DDBJ whole genome shotgun (WGS) entry which is preliminary data.</text>
</comment>
<sequence>MLESHFEIFRGTDTLYHFHLRNQYAEVLLTGYPYFFQPGCYVGIMNIRAHCQMHYIIRSDAPFAYSFRIHDGTHETIAHGAFYETDAEREQAIEQVLALAPLAPVMYLGSIMSLEMDTLS</sequence>
<evidence type="ECO:0000313" key="2">
    <source>
        <dbReference type="EMBL" id="GGF18934.1"/>
    </source>
</evidence>
<dbReference type="InterPro" id="IPR036913">
    <property type="entry name" value="YegP-like_sf"/>
</dbReference>
<dbReference type="RefSeq" id="WP_188815140.1">
    <property type="nucleotide sequence ID" value="NZ_BMHT01000006.1"/>
</dbReference>
<dbReference type="SUPFAM" id="SSF160113">
    <property type="entry name" value="YegP-like"/>
    <property type="match status" value="1"/>
</dbReference>
<keyword evidence="3" id="KW-1185">Reference proteome</keyword>
<gene>
    <name evidence="2" type="ORF">GCM10011383_33050</name>
</gene>
<dbReference type="EMBL" id="BMHT01000006">
    <property type="protein sequence ID" value="GGF18934.1"/>
    <property type="molecule type" value="Genomic_DNA"/>
</dbReference>